<accession>A0A8X6HZ37</accession>
<dbReference type="AlphaFoldDB" id="A0A8X6HZ37"/>
<organism evidence="1 2">
    <name type="scientific">Trichonephila clavata</name>
    <name type="common">Joro spider</name>
    <name type="synonym">Nephila clavata</name>
    <dbReference type="NCBI Taxonomy" id="2740835"/>
    <lineage>
        <taxon>Eukaryota</taxon>
        <taxon>Metazoa</taxon>
        <taxon>Ecdysozoa</taxon>
        <taxon>Arthropoda</taxon>
        <taxon>Chelicerata</taxon>
        <taxon>Arachnida</taxon>
        <taxon>Araneae</taxon>
        <taxon>Araneomorphae</taxon>
        <taxon>Entelegynae</taxon>
        <taxon>Araneoidea</taxon>
        <taxon>Nephilidae</taxon>
        <taxon>Trichonephila</taxon>
    </lineage>
</organism>
<evidence type="ECO:0000313" key="2">
    <source>
        <dbReference type="Proteomes" id="UP000887116"/>
    </source>
</evidence>
<comment type="caution">
    <text evidence="1">The sequence shown here is derived from an EMBL/GenBank/DDBJ whole genome shotgun (WGS) entry which is preliminary data.</text>
</comment>
<protein>
    <submittedName>
        <fullName evidence="1">Uncharacterized protein</fullName>
    </submittedName>
</protein>
<sequence length="99" mass="11217">MRLPSLPQIASNNAWNLKYRITLFNPDAKHTKCRIRRVTRSNLCFQICRVRSKALVVIRESALDGGTTESIFSMVKTFTNQTTATVYASNCKSISTRDC</sequence>
<proteinExistence type="predicted"/>
<gene>
    <name evidence="1" type="ORF">TNCT_530611</name>
</gene>
<dbReference type="EMBL" id="BMAO01024442">
    <property type="protein sequence ID" value="GFQ95379.1"/>
    <property type="molecule type" value="Genomic_DNA"/>
</dbReference>
<name>A0A8X6HZ37_TRICU</name>
<reference evidence="1" key="1">
    <citation type="submission" date="2020-07" db="EMBL/GenBank/DDBJ databases">
        <title>Multicomponent nature underlies the extraordinary mechanical properties of spider dragline silk.</title>
        <authorList>
            <person name="Kono N."/>
            <person name="Nakamura H."/>
            <person name="Mori M."/>
            <person name="Yoshida Y."/>
            <person name="Ohtoshi R."/>
            <person name="Malay A.D."/>
            <person name="Moran D.A.P."/>
            <person name="Tomita M."/>
            <person name="Numata K."/>
            <person name="Arakawa K."/>
        </authorList>
    </citation>
    <scope>NUCLEOTIDE SEQUENCE</scope>
</reference>
<evidence type="ECO:0000313" key="1">
    <source>
        <dbReference type="EMBL" id="GFQ95379.1"/>
    </source>
</evidence>
<dbReference type="Proteomes" id="UP000887116">
    <property type="component" value="Unassembled WGS sequence"/>
</dbReference>
<keyword evidence="2" id="KW-1185">Reference proteome</keyword>